<evidence type="ECO:0000259" key="2">
    <source>
        <dbReference type="Pfam" id="PF03972"/>
    </source>
</evidence>
<dbReference type="GO" id="GO:0016829">
    <property type="term" value="F:lyase activity"/>
    <property type="evidence" value="ECO:0007669"/>
    <property type="project" value="InterPro"/>
</dbReference>
<evidence type="ECO:0000313" key="4">
    <source>
        <dbReference type="EMBL" id="REF73299.1"/>
    </source>
</evidence>
<dbReference type="PANTHER" id="PTHR16943:SF8">
    <property type="entry name" value="2-METHYLCITRATE DEHYDRATASE"/>
    <property type="match status" value="1"/>
</dbReference>
<feature type="domain" description="MmgE/PrpD C-terminal" evidence="3">
    <location>
        <begin position="273"/>
        <end position="436"/>
    </location>
</feature>
<dbReference type="PANTHER" id="PTHR16943">
    <property type="entry name" value="2-METHYLCITRATE DEHYDRATASE-RELATED"/>
    <property type="match status" value="1"/>
</dbReference>
<evidence type="ECO:0000256" key="1">
    <source>
        <dbReference type="ARBA" id="ARBA00006174"/>
    </source>
</evidence>
<proteinExistence type="inferred from homology"/>
<name>A0A3D9Y292_PARVE</name>
<dbReference type="InterPro" id="IPR005656">
    <property type="entry name" value="MmgE_PrpD"/>
</dbReference>
<dbReference type="Pfam" id="PF19305">
    <property type="entry name" value="MmgE_PrpD_C"/>
    <property type="match status" value="1"/>
</dbReference>
<feature type="domain" description="MmgE/PrpD N-terminal" evidence="2">
    <location>
        <begin position="12"/>
        <end position="250"/>
    </location>
</feature>
<comment type="caution">
    <text evidence="4">The sequence shown here is derived from an EMBL/GenBank/DDBJ whole genome shotgun (WGS) entry which is preliminary data.</text>
</comment>
<evidence type="ECO:0000313" key="5">
    <source>
        <dbReference type="Proteomes" id="UP000256941"/>
    </source>
</evidence>
<dbReference type="SUPFAM" id="SSF103378">
    <property type="entry name" value="2-methylcitrate dehydratase PrpD"/>
    <property type="match status" value="1"/>
</dbReference>
<dbReference type="EMBL" id="QTUJ01000001">
    <property type="protein sequence ID" value="REF73299.1"/>
    <property type="molecule type" value="Genomic_DNA"/>
</dbReference>
<gene>
    <name evidence="4" type="ORF">BDD41_1848</name>
</gene>
<dbReference type="InterPro" id="IPR036148">
    <property type="entry name" value="MmgE/PrpD_sf"/>
</dbReference>
<evidence type="ECO:0000259" key="3">
    <source>
        <dbReference type="Pfam" id="PF19305"/>
    </source>
</evidence>
<dbReference type="InterPro" id="IPR045336">
    <property type="entry name" value="MmgE_PrpD_N"/>
</dbReference>
<dbReference type="Gene3D" id="1.10.4100.10">
    <property type="entry name" value="2-methylcitrate dehydratase PrpD"/>
    <property type="match status" value="1"/>
</dbReference>
<comment type="similarity">
    <text evidence="1">Belongs to the PrpD family.</text>
</comment>
<protein>
    <submittedName>
        <fullName evidence="4">2-methylcitrate dehydratase PrpD</fullName>
    </submittedName>
</protein>
<dbReference type="InterPro" id="IPR045337">
    <property type="entry name" value="MmgE_PrpD_C"/>
</dbReference>
<dbReference type="Gene3D" id="3.30.1330.120">
    <property type="entry name" value="2-methylcitrate dehydratase PrpD"/>
    <property type="match status" value="1"/>
</dbReference>
<dbReference type="Pfam" id="PF03972">
    <property type="entry name" value="MmgE_PrpD_N"/>
    <property type="match status" value="1"/>
</dbReference>
<dbReference type="AlphaFoldDB" id="A0A3D9Y292"/>
<dbReference type="Proteomes" id="UP000256941">
    <property type="component" value="Unassembled WGS sequence"/>
</dbReference>
<reference evidence="4 5" key="1">
    <citation type="submission" date="2018-08" db="EMBL/GenBank/DDBJ databases">
        <title>Genomic Encyclopedia of Archaeal and Bacterial Type Strains, Phase II (KMG-II): from individual species to whole genera.</title>
        <authorList>
            <person name="Goeker M."/>
        </authorList>
    </citation>
    <scope>NUCLEOTIDE SEQUENCE [LARGE SCALE GENOMIC DNA]</scope>
    <source>
        <strain evidence="4 5">DSM 17099</strain>
    </source>
</reference>
<accession>A0A3D9Y292</accession>
<dbReference type="InterPro" id="IPR042188">
    <property type="entry name" value="MmgE/PrpD_sf_2"/>
</dbReference>
<organism evidence="4 5">
    <name type="scientific">Paracoccus versutus</name>
    <name type="common">Thiobacillus versutus</name>
    <dbReference type="NCBI Taxonomy" id="34007"/>
    <lineage>
        <taxon>Bacteria</taxon>
        <taxon>Pseudomonadati</taxon>
        <taxon>Pseudomonadota</taxon>
        <taxon>Alphaproteobacteria</taxon>
        <taxon>Rhodobacterales</taxon>
        <taxon>Paracoccaceae</taxon>
        <taxon>Paracoccus</taxon>
    </lineage>
</organism>
<dbReference type="InterPro" id="IPR042183">
    <property type="entry name" value="MmgE/PrpD_sf_1"/>
</dbReference>
<sequence>MTEDQNHALVTQLVTFARTVTKEDIPAPVMHECKRSLIDSLGCITGGGSHPLVTRATATLSPFFGPAQASLLGQGKQADVLHAALLNGTAGAAYSFFDNYSAAHLHAGGSHAGALIALGEWKAVSGQELLLAYATGMEIACRLTKAIAHAPAEMDVGWSTGGIVNGLSIALAAGRLLGLSQEQMVWALGIAVSQAAGMRIAHGSMTASMLYGQASQTGLRAAILAREGFTSPAHSLYGRFGYTELFAHKTNLPALVAGLGTVWEVARTNYKPYPTDIAIHAQIQAMLALKCAHGFEGADISGITVQSSKLAKDFCDRPAPANSLEAKFSSQHWIAAAGLHGRIGLDLGRDEVVHDPEIRRLRAATKLVEKGELAWNATTLCVTLGSGQTVEAKVDHCIGSPAAPMTDDDIVEKCRSQAAQSIGAERADKLPDLCWSLEAVANAADLARAAC</sequence>
<dbReference type="RefSeq" id="WP_166435446.1">
    <property type="nucleotide sequence ID" value="NZ_CP038196.1"/>
</dbReference>